<name>A0A150FZQ5_GONPE</name>
<dbReference type="Gene3D" id="3.30.40.10">
    <property type="entry name" value="Zinc/RING finger domain, C3HC4 (zinc finger)"/>
    <property type="match status" value="1"/>
</dbReference>
<keyword evidence="9" id="KW-0472">Membrane</keyword>
<comment type="subcellular location">
    <subcellularLocation>
        <location evidence="1">Membrane</location>
        <topology evidence="1">Multi-pass membrane protein</topology>
    </subcellularLocation>
</comment>
<dbReference type="AlphaFoldDB" id="A0A150FZQ5"/>
<dbReference type="Pfam" id="PF12906">
    <property type="entry name" value="RINGv"/>
    <property type="match status" value="1"/>
</dbReference>
<dbReference type="EMBL" id="LSYV01000105">
    <property type="protein sequence ID" value="KXZ43067.1"/>
    <property type="molecule type" value="Genomic_DNA"/>
</dbReference>
<keyword evidence="7" id="KW-0862">Zinc</keyword>
<dbReference type="PANTHER" id="PTHR46065:SF3">
    <property type="entry name" value="FI20425P1"/>
    <property type="match status" value="1"/>
</dbReference>
<feature type="region of interest" description="Disordered" evidence="10">
    <location>
        <begin position="1"/>
        <end position="51"/>
    </location>
</feature>
<comment type="caution">
    <text evidence="12">The sequence shown here is derived from an EMBL/GenBank/DDBJ whole genome shotgun (WGS) entry which is preliminary data.</text>
</comment>
<dbReference type="SUPFAM" id="SSF57850">
    <property type="entry name" value="RING/U-box"/>
    <property type="match status" value="1"/>
</dbReference>
<feature type="domain" description="RING-CH-type" evidence="11">
    <location>
        <begin position="151"/>
        <end position="211"/>
    </location>
</feature>
<keyword evidence="3" id="KW-0812">Transmembrane</keyword>
<keyword evidence="13" id="KW-1185">Reference proteome</keyword>
<dbReference type="GO" id="GO:0016020">
    <property type="term" value="C:membrane"/>
    <property type="evidence" value="ECO:0007669"/>
    <property type="project" value="UniProtKB-SubCell"/>
</dbReference>
<dbReference type="PANTHER" id="PTHR46065">
    <property type="entry name" value="E3 UBIQUITIN-PROTEIN LIGASE MARCH 2/3 FAMILY MEMBER"/>
    <property type="match status" value="1"/>
</dbReference>
<dbReference type="CDD" id="cd16495">
    <property type="entry name" value="RING_CH-C4HC3_MARCH"/>
    <property type="match status" value="1"/>
</dbReference>
<dbReference type="GO" id="GO:0008270">
    <property type="term" value="F:zinc ion binding"/>
    <property type="evidence" value="ECO:0007669"/>
    <property type="project" value="UniProtKB-KW"/>
</dbReference>
<evidence type="ECO:0000256" key="8">
    <source>
        <dbReference type="ARBA" id="ARBA00022989"/>
    </source>
</evidence>
<gene>
    <name evidence="12" type="ORF">GPECTOR_105g99</name>
</gene>
<evidence type="ECO:0000313" key="13">
    <source>
        <dbReference type="Proteomes" id="UP000075714"/>
    </source>
</evidence>
<proteinExistence type="predicted"/>
<organism evidence="12 13">
    <name type="scientific">Gonium pectorale</name>
    <name type="common">Green alga</name>
    <dbReference type="NCBI Taxonomy" id="33097"/>
    <lineage>
        <taxon>Eukaryota</taxon>
        <taxon>Viridiplantae</taxon>
        <taxon>Chlorophyta</taxon>
        <taxon>core chlorophytes</taxon>
        <taxon>Chlorophyceae</taxon>
        <taxon>CS clade</taxon>
        <taxon>Chlamydomonadales</taxon>
        <taxon>Volvocaceae</taxon>
        <taxon>Gonium</taxon>
    </lineage>
</organism>
<evidence type="ECO:0000256" key="5">
    <source>
        <dbReference type="ARBA" id="ARBA00022771"/>
    </source>
</evidence>
<reference evidence="13" key="1">
    <citation type="journal article" date="2016" name="Nat. Commun.">
        <title>The Gonium pectorale genome demonstrates co-option of cell cycle regulation during the evolution of multicellularity.</title>
        <authorList>
            <person name="Hanschen E.R."/>
            <person name="Marriage T.N."/>
            <person name="Ferris P.J."/>
            <person name="Hamaji T."/>
            <person name="Toyoda A."/>
            <person name="Fujiyama A."/>
            <person name="Neme R."/>
            <person name="Noguchi H."/>
            <person name="Minakuchi Y."/>
            <person name="Suzuki M."/>
            <person name="Kawai-Toyooka H."/>
            <person name="Smith D.R."/>
            <person name="Sparks H."/>
            <person name="Anderson J."/>
            <person name="Bakaric R."/>
            <person name="Luria V."/>
            <person name="Karger A."/>
            <person name="Kirschner M.W."/>
            <person name="Durand P.M."/>
            <person name="Michod R.E."/>
            <person name="Nozaki H."/>
            <person name="Olson B.J."/>
        </authorList>
    </citation>
    <scope>NUCLEOTIDE SEQUENCE [LARGE SCALE GENOMIC DNA]</scope>
    <source>
        <strain evidence="13">NIES-2863</strain>
    </source>
</reference>
<keyword evidence="6" id="KW-0833">Ubl conjugation pathway</keyword>
<keyword evidence="5" id="KW-0863">Zinc-finger</keyword>
<dbReference type="Proteomes" id="UP000075714">
    <property type="component" value="Unassembled WGS sequence"/>
</dbReference>
<evidence type="ECO:0000256" key="3">
    <source>
        <dbReference type="ARBA" id="ARBA00022692"/>
    </source>
</evidence>
<keyword evidence="2" id="KW-0808">Transferase</keyword>
<sequence length="236" mass="23639">MDREVLALAEGGSAWLTPPPHQSPSGAMHPHATAASTPAAPAPAPAPSPAHLVALTPSATTVHPLSQQHGSQVGSAGSPTDAHREATPSCSPREQPSRGATYSPPGTAAGAGPGFGARPGCVADASSCAGAGGGSDGHGGGGGEAGYLRQVSGGFAPECRICLLSEPLGDLVAPCHCTGSMAYAHMGCLRTWVMEKRSIHCELCATMYKEPYGSELAAAIPPAPPVHSHHGVRRLT</sequence>
<feature type="compositionally biased region" description="Polar residues" evidence="10">
    <location>
        <begin position="88"/>
        <end position="100"/>
    </location>
</feature>
<protein>
    <recommendedName>
        <fullName evidence="11">RING-CH-type domain-containing protein</fullName>
    </recommendedName>
</protein>
<evidence type="ECO:0000256" key="2">
    <source>
        <dbReference type="ARBA" id="ARBA00022679"/>
    </source>
</evidence>
<evidence type="ECO:0000256" key="1">
    <source>
        <dbReference type="ARBA" id="ARBA00004141"/>
    </source>
</evidence>
<dbReference type="OrthoDB" id="538681at2759"/>
<evidence type="ECO:0000256" key="9">
    <source>
        <dbReference type="ARBA" id="ARBA00023136"/>
    </source>
</evidence>
<dbReference type="GO" id="GO:0016740">
    <property type="term" value="F:transferase activity"/>
    <property type="evidence" value="ECO:0007669"/>
    <property type="project" value="UniProtKB-KW"/>
</dbReference>
<keyword evidence="8" id="KW-1133">Transmembrane helix</keyword>
<evidence type="ECO:0000313" key="12">
    <source>
        <dbReference type="EMBL" id="KXZ43067.1"/>
    </source>
</evidence>
<evidence type="ECO:0000256" key="10">
    <source>
        <dbReference type="SAM" id="MobiDB-lite"/>
    </source>
</evidence>
<accession>A0A150FZQ5</accession>
<dbReference type="PROSITE" id="PS51292">
    <property type="entry name" value="ZF_RING_CH"/>
    <property type="match status" value="1"/>
</dbReference>
<evidence type="ECO:0000259" key="11">
    <source>
        <dbReference type="PROSITE" id="PS51292"/>
    </source>
</evidence>
<keyword evidence="4" id="KW-0479">Metal-binding</keyword>
<dbReference type="SMART" id="SM00744">
    <property type="entry name" value="RINGv"/>
    <property type="match status" value="1"/>
</dbReference>
<dbReference type="InterPro" id="IPR013083">
    <property type="entry name" value="Znf_RING/FYVE/PHD"/>
</dbReference>
<feature type="compositionally biased region" description="Polar residues" evidence="10">
    <location>
        <begin position="63"/>
        <end position="78"/>
    </location>
</feature>
<evidence type="ECO:0000256" key="6">
    <source>
        <dbReference type="ARBA" id="ARBA00022786"/>
    </source>
</evidence>
<evidence type="ECO:0000256" key="4">
    <source>
        <dbReference type="ARBA" id="ARBA00022723"/>
    </source>
</evidence>
<evidence type="ECO:0000256" key="7">
    <source>
        <dbReference type="ARBA" id="ARBA00022833"/>
    </source>
</evidence>
<feature type="compositionally biased region" description="Low complexity" evidence="10">
    <location>
        <begin position="29"/>
        <end position="39"/>
    </location>
</feature>
<dbReference type="InterPro" id="IPR011016">
    <property type="entry name" value="Znf_RING-CH"/>
</dbReference>
<feature type="region of interest" description="Disordered" evidence="10">
    <location>
        <begin position="63"/>
        <end position="110"/>
    </location>
</feature>